<accession>A0A6P8BGP3</accession>
<dbReference type="GO" id="GO:0007264">
    <property type="term" value="P:small GTPase-mediated signal transduction"/>
    <property type="evidence" value="ECO:0007669"/>
    <property type="project" value="InterPro"/>
</dbReference>
<dbReference type="PROSITE" id="PS51421">
    <property type="entry name" value="RAS"/>
    <property type="match status" value="1"/>
</dbReference>
<keyword evidence="4" id="KW-1185">Reference proteome</keyword>
<dbReference type="SMART" id="SM00175">
    <property type="entry name" value="RAB"/>
    <property type="match status" value="1"/>
</dbReference>
<name>A0A6P8BGP3_PYRGI</name>
<dbReference type="Proteomes" id="UP000515153">
    <property type="component" value="Unplaced"/>
</dbReference>
<dbReference type="PROSITE" id="PS51420">
    <property type="entry name" value="RHO"/>
    <property type="match status" value="1"/>
</dbReference>
<feature type="compositionally biased region" description="Basic and acidic residues" evidence="3">
    <location>
        <begin position="236"/>
        <end position="246"/>
    </location>
</feature>
<evidence type="ECO:0000256" key="1">
    <source>
        <dbReference type="ARBA" id="ARBA00022741"/>
    </source>
</evidence>
<dbReference type="AlphaFoldDB" id="A0A6P8BGP3"/>
<dbReference type="InterPro" id="IPR003578">
    <property type="entry name" value="Small_GTPase_Rho"/>
</dbReference>
<protein>
    <submittedName>
        <fullName evidence="5">Uncharacterized protein</fullName>
    </submittedName>
</protein>
<dbReference type="RefSeq" id="XP_030986307.1">
    <property type="nucleotide sequence ID" value="XM_031120847.1"/>
</dbReference>
<feature type="region of interest" description="Disordered" evidence="3">
    <location>
        <begin position="189"/>
        <end position="286"/>
    </location>
</feature>
<dbReference type="InterPro" id="IPR001806">
    <property type="entry name" value="Small_GTPase"/>
</dbReference>
<sequence length="589" mass="66207">MMDLDWPMDTFLRPNHPAPSQSVGSTTPEGPFQFTAGRRRRNDSIHKDDVEMITEPLYADLDEQGNSVIRPGFSSWLSALPDPISPIERYQRELKSYPTGVVRLAKRRRDEFEGGHVGKPAHAVYVGGRPGTPADGVIHRVDCAKTTREHVKYLGSLNSGIIHRERPPVVQYSLPREGDVQRPIVWKKPYDEQQQQQQESQEHLKRKQPSQEKQRHRKLQKKQPEQLPMDLDNDNDQNKHAQEPPRKLARLNILTRAFSRRSRKSSTASNHPGGSDLERPGTSLGDVFFSSRRRSTFQGGADVSPRRLSLNLNKLTESDRSATPNGASNRTIHGLSSRLSSMFTVDAPPPMEDDRPRVLSPQDTQSGDYRMQIALVGDATVGKSSLIKQFLAAHFDKEYNPTNKDLHLVLLPCGGGTSCRLELHDCGGGQEESDISYLAQSWWDAIVICYSIGDSASLSSCTTRWIDDARKNAEGVPVFLAGLKSDRRRPHLELAFIPECKIVSRYDGEEAARAIGAERYLECSAKSCEGVENLFRAVVSSSLPRVIENTRRASDRHHIYKPKAEMLYGTGRKIKDFIRTTRDERPSTS</sequence>
<dbReference type="GeneID" id="41955761"/>
<reference evidence="5" key="2">
    <citation type="submission" date="2019-10" db="EMBL/GenBank/DDBJ databases">
        <authorList>
            <consortium name="NCBI Genome Project"/>
        </authorList>
    </citation>
    <scope>NUCLEOTIDE SEQUENCE</scope>
    <source>
        <strain evidence="5">NI907</strain>
    </source>
</reference>
<feature type="region of interest" description="Disordered" evidence="3">
    <location>
        <begin position="315"/>
        <end position="334"/>
    </location>
</feature>
<feature type="compositionally biased region" description="Polar residues" evidence="3">
    <location>
        <begin position="315"/>
        <end position="331"/>
    </location>
</feature>
<proteinExistence type="predicted"/>
<dbReference type="InterPro" id="IPR027417">
    <property type="entry name" value="P-loop_NTPase"/>
</dbReference>
<dbReference type="SMART" id="SM00174">
    <property type="entry name" value="RHO"/>
    <property type="match status" value="1"/>
</dbReference>
<evidence type="ECO:0000256" key="3">
    <source>
        <dbReference type="SAM" id="MobiDB-lite"/>
    </source>
</evidence>
<gene>
    <name evidence="5" type="ORF">PgNI_00770</name>
</gene>
<feature type="compositionally biased region" description="Basic residues" evidence="3">
    <location>
        <begin position="204"/>
        <end position="221"/>
    </location>
</feature>
<evidence type="ECO:0000256" key="2">
    <source>
        <dbReference type="ARBA" id="ARBA00023134"/>
    </source>
</evidence>
<keyword evidence="1" id="KW-0547">Nucleotide-binding</keyword>
<keyword evidence="2" id="KW-0342">GTP-binding</keyword>
<dbReference type="SUPFAM" id="SSF52540">
    <property type="entry name" value="P-loop containing nucleoside triphosphate hydrolases"/>
    <property type="match status" value="1"/>
</dbReference>
<dbReference type="GO" id="GO:0005525">
    <property type="term" value="F:GTP binding"/>
    <property type="evidence" value="ECO:0007669"/>
    <property type="project" value="UniProtKB-KW"/>
</dbReference>
<reference evidence="5" key="1">
    <citation type="journal article" date="2019" name="Mol. Biol. Evol.">
        <title>Blast fungal genomes show frequent chromosomal changes, gene gains and losses, and effector gene turnover.</title>
        <authorList>
            <person name="Gomez Luciano L.B."/>
            <person name="Jason Tsai I."/>
            <person name="Chuma I."/>
            <person name="Tosa Y."/>
            <person name="Chen Y.H."/>
            <person name="Li J.Y."/>
            <person name="Li M.Y."/>
            <person name="Jade Lu M.Y."/>
            <person name="Nakayashiki H."/>
            <person name="Li W.H."/>
        </authorList>
    </citation>
    <scope>NUCLEOTIDE SEQUENCE</scope>
    <source>
        <strain evidence="5">NI907</strain>
    </source>
</reference>
<reference evidence="5" key="3">
    <citation type="submission" date="2025-08" db="UniProtKB">
        <authorList>
            <consortium name="RefSeq"/>
        </authorList>
    </citation>
    <scope>IDENTIFICATION</scope>
    <source>
        <strain evidence="5">NI907</strain>
    </source>
</reference>
<dbReference type="PANTHER" id="PTHR24072">
    <property type="entry name" value="RHO FAMILY GTPASE"/>
    <property type="match status" value="1"/>
</dbReference>
<dbReference type="KEGG" id="pgri:PgNI_00770"/>
<organism evidence="4 5">
    <name type="scientific">Pyricularia grisea</name>
    <name type="common">Crabgrass-specific blast fungus</name>
    <name type="synonym">Magnaporthe grisea</name>
    <dbReference type="NCBI Taxonomy" id="148305"/>
    <lineage>
        <taxon>Eukaryota</taxon>
        <taxon>Fungi</taxon>
        <taxon>Dikarya</taxon>
        <taxon>Ascomycota</taxon>
        <taxon>Pezizomycotina</taxon>
        <taxon>Sordariomycetes</taxon>
        <taxon>Sordariomycetidae</taxon>
        <taxon>Magnaporthales</taxon>
        <taxon>Pyriculariaceae</taxon>
        <taxon>Pyricularia</taxon>
    </lineage>
</organism>
<evidence type="ECO:0000313" key="4">
    <source>
        <dbReference type="Proteomes" id="UP000515153"/>
    </source>
</evidence>
<dbReference type="SMART" id="SM00173">
    <property type="entry name" value="RAS"/>
    <property type="match status" value="1"/>
</dbReference>
<dbReference type="Gene3D" id="3.40.50.300">
    <property type="entry name" value="P-loop containing nucleotide triphosphate hydrolases"/>
    <property type="match status" value="1"/>
</dbReference>
<feature type="region of interest" description="Disordered" evidence="3">
    <location>
        <begin position="1"/>
        <end position="46"/>
    </location>
</feature>
<dbReference type="PRINTS" id="PR00449">
    <property type="entry name" value="RASTRNSFRMNG"/>
</dbReference>
<dbReference type="PROSITE" id="PS51419">
    <property type="entry name" value="RAB"/>
    <property type="match status" value="1"/>
</dbReference>
<feature type="compositionally biased region" description="Polar residues" evidence="3">
    <location>
        <begin position="18"/>
        <end position="28"/>
    </location>
</feature>
<dbReference type="Pfam" id="PF00071">
    <property type="entry name" value="Ras"/>
    <property type="match status" value="1"/>
</dbReference>
<dbReference type="GO" id="GO:0003924">
    <property type="term" value="F:GTPase activity"/>
    <property type="evidence" value="ECO:0007669"/>
    <property type="project" value="InterPro"/>
</dbReference>
<evidence type="ECO:0000313" key="5">
    <source>
        <dbReference type="RefSeq" id="XP_030986307.1"/>
    </source>
</evidence>